<accession>A0AAW2LMK3</accession>
<dbReference type="PROSITE" id="PS50966">
    <property type="entry name" value="ZF_SWIM"/>
    <property type="match status" value="1"/>
</dbReference>
<gene>
    <name evidence="7" type="ORF">Sradi_5228900</name>
</gene>
<feature type="region of interest" description="Disordered" evidence="5">
    <location>
        <begin position="209"/>
        <end position="242"/>
    </location>
</feature>
<reference evidence="7" key="2">
    <citation type="journal article" date="2024" name="Plant">
        <title>Genomic evolution and insights into agronomic trait innovations of Sesamum species.</title>
        <authorList>
            <person name="Miao H."/>
            <person name="Wang L."/>
            <person name="Qu L."/>
            <person name="Liu H."/>
            <person name="Sun Y."/>
            <person name="Le M."/>
            <person name="Wang Q."/>
            <person name="Wei S."/>
            <person name="Zheng Y."/>
            <person name="Lin W."/>
            <person name="Duan Y."/>
            <person name="Cao H."/>
            <person name="Xiong S."/>
            <person name="Wang X."/>
            <person name="Wei L."/>
            <person name="Li C."/>
            <person name="Ma Q."/>
            <person name="Ju M."/>
            <person name="Zhao R."/>
            <person name="Li G."/>
            <person name="Mu C."/>
            <person name="Tian Q."/>
            <person name="Mei H."/>
            <person name="Zhang T."/>
            <person name="Gao T."/>
            <person name="Zhang H."/>
        </authorList>
    </citation>
    <scope>NUCLEOTIDE SEQUENCE</scope>
    <source>
        <strain evidence="7">G02</strain>
    </source>
</reference>
<sequence length="242" mass="27850">MRRLQENRDKAVRKWTNGLCPKIQNILQKHVEKIDDCIPIKVNDRHYQISCYDGAQFFVDLERRTCTCRHWQLSGIPCKHACNAIFNQNLKPEDMVHAYYNVEIYKAVYEPAILSISGELLWTETVSSTSTSNFGKENWETCCARRREPDEQQLKTKKGKGKGKGKKPVKPYNLKRQACSHHCTICGEVGHNAKGCALWKDMQEPVEGISSDPTSIHNWKKRASSSSNLRPRKHCTYVDPSR</sequence>
<dbReference type="GO" id="GO:0008270">
    <property type="term" value="F:zinc ion binding"/>
    <property type="evidence" value="ECO:0007669"/>
    <property type="project" value="UniProtKB-KW"/>
</dbReference>
<dbReference type="InterPro" id="IPR006564">
    <property type="entry name" value="Znf_PMZ"/>
</dbReference>
<keyword evidence="2 4" id="KW-0863">Zinc-finger</keyword>
<evidence type="ECO:0000256" key="1">
    <source>
        <dbReference type="ARBA" id="ARBA00022723"/>
    </source>
</evidence>
<proteinExistence type="predicted"/>
<dbReference type="PANTHER" id="PTHR31973">
    <property type="entry name" value="POLYPROTEIN, PUTATIVE-RELATED"/>
    <property type="match status" value="1"/>
</dbReference>
<feature type="domain" description="SWIM-type" evidence="6">
    <location>
        <begin position="57"/>
        <end position="89"/>
    </location>
</feature>
<keyword evidence="1" id="KW-0479">Metal-binding</keyword>
<reference evidence="7" key="1">
    <citation type="submission" date="2020-06" db="EMBL/GenBank/DDBJ databases">
        <authorList>
            <person name="Li T."/>
            <person name="Hu X."/>
            <person name="Zhang T."/>
            <person name="Song X."/>
            <person name="Zhang H."/>
            <person name="Dai N."/>
            <person name="Sheng W."/>
            <person name="Hou X."/>
            <person name="Wei L."/>
        </authorList>
    </citation>
    <scope>NUCLEOTIDE SEQUENCE</scope>
    <source>
        <strain evidence="7">G02</strain>
        <tissue evidence="7">Leaf</tissue>
    </source>
</reference>
<dbReference type="SMART" id="SM00575">
    <property type="entry name" value="ZnF_PMZ"/>
    <property type="match status" value="1"/>
</dbReference>
<feature type="region of interest" description="Disordered" evidence="5">
    <location>
        <begin position="147"/>
        <end position="169"/>
    </location>
</feature>
<protein>
    <recommendedName>
        <fullName evidence="6">SWIM-type domain-containing protein</fullName>
    </recommendedName>
</protein>
<dbReference type="PANTHER" id="PTHR31973:SF197">
    <property type="entry name" value="SWIM-TYPE DOMAIN-CONTAINING PROTEIN"/>
    <property type="match status" value="1"/>
</dbReference>
<organism evidence="7">
    <name type="scientific">Sesamum radiatum</name>
    <name type="common">Black benniseed</name>
    <dbReference type="NCBI Taxonomy" id="300843"/>
    <lineage>
        <taxon>Eukaryota</taxon>
        <taxon>Viridiplantae</taxon>
        <taxon>Streptophyta</taxon>
        <taxon>Embryophyta</taxon>
        <taxon>Tracheophyta</taxon>
        <taxon>Spermatophyta</taxon>
        <taxon>Magnoliopsida</taxon>
        <taxon>eudicotyledons</taxon>
        <taxon>Gunneridae</taxon>
        <taxon>Pentapetalae</taxon>
        <taxon>asterids</taxon>
        <taxon>lamiids</taxon>
        <taxon>Lamiales</taxon>
        <taxon>Pedaliaceae</taxon>
        <taxon>Sesamum</taxon>
    </lineage>
</organism>
<feature type="compositionally biased region" description="Basic residues" evidence="5">
    <location>
        <begin position="155"/>
        <end position="169"/>
    </location>
</feature>
<dbReference type="AlphaFoldDB" id="A0AAW2LMK3"/>
<dbReference type="Pfam" id="PF04434">
    <property type="entry name" value="SWIM"/>
    <property type="match status" value="1"/>
</dbReference>
<name>A0AAW2LMK3_SESRA</name>
<evidence type="ECO:0000256" key="4">
    <source>
        <dbReference type="PROSITE-ProRule" id="PRU00325"/>
    </source>
</evidence>
<evidence type="ECO:0000313" key="7">
    <source>
        <dbReference type="EMBL" id="KAL0319674.1"/>
    </source>
</evidence>
<comment type="caution">
    <text evidence="7">The sequence shown here is derived from an EMBL/GenBank/DDBJ whole genome shotgun (WGS) entry which is preliminary data.</text>
</comment>
<evidence type="ECO:0000259" key="6">
    <source>
        <dbReference type="PROSITE" id="PS50966"/>
    </source>
</evidence>
<evidence type="ECO:0000256" key="3">
    <source>
        <dbReference type="ARBA" id="ARBA00022833"/>
    </source>
</evidence>
<dbReference type="EMBL" id="JACGWJ010000024">
    <property type="protein sequence ID" value="KAL0319674.1"/>
    <property type="molecule type" value="Genomic_DNA"/>
</dbReference>
<dbReference type="InterPro" id="IPR007527">
    <property type="entry name" value="Znf_SWIM"/>
</dbReference>
<evidence type="ECO:0000256" key="5">
    <source>
        <dbReference type="SAM" id="MobiDB-lite"/>
    </source>
</evidence>
<evidence type="ECO:0000256" key="2">
    <source>
        <dbReference type="ARBA" id="ARBA00022771"/>
    </source>
</evidence>
<keyword evidence="3" id="KW-0862">Zinc</keyword>
<feature type="non-terminal residue" evidence="7">
    <location>
        <position position="242"/>
    </location>
</feature>